<dbReference type="Gene3D" id="3.60.21.10">
    <property type="match status" value="1"/>
</dbReference>
<comment type="cofactor">
    <cofactor evidence="4">
        <name>Mn(2+)</name>
        <dbReference type="ChEBI" id="CHEBI:29035"/>
    </cofactor>
</comment>
<protein>
    <recommendedName>
        <fullName evidence="4">Fructose-1,6-bisphosphatase class 3</fullName>
        <shortName evidence="4">FBPase class 3</shortName>
        <ecNumber evidence="4">3.1.3.11</ecNumber>
    </recommendedName>
    <alternativeName>
        <fullName evidence="4">D-fructose-1,6-bisphosphate 1-phosphohydrolase class 3</fullName>
    </alternativeName>
</protein>
<dbReference type="SUPFAM" id="SSF56300">
    <property type="entry name" value="Metallo-dependent phosphatases"/>
    <property type="match status" value="1"/>
</dbReference>
<keyword evidence="1 4" id="KW-0378">Hydrolase</keyword>
<accession>A0A3P3QXI0</accession>
<keyword evidence="6" id="KW-1185">Reference proteome</keyword>
<dbReference type="GO" id="GO:0042132">
    <property type="term" value="F:fructose 1,6-bisphosphate 1-phosphatase activity"/>
    <property type="evidence" value="ECO:0007669"/>
    <property type="project" value="UniProtKB-UniRule"/>
</dbReference>
<dbReference type="AlphaFoldDB" id="A0A3P3QXI0"/>
<dbReference type="InterPro" id="IPR009164">
    <property type="entry name" value="FBPtase_class3"/>
</dbReference>
<comment type="pathway">
    <text evidence="4">Carbohydrate biosynthesis; gluconeogenesis.</text>
</comment>
<comment type="catalytic activity">
    <reaction evidence="4">
        <text>beta-D-fructose 1,6-bisphosphate + H2O = beta-D-fructose 6-phosphate + phosphate</text>
        <dbReference type="Rhea" id="RHEA:11064"/>
        <dbReference type="ChEBI" id="CHEBI:15377"/>
        <dbReference type="ChEBI" id="CHEBI:32966"/>
        <dbReference type="ChEBI" id="CHEBI:43474"/>
        <dbReference type="ChEBI" id="CHEBI:57634"/>
        <dbReference type="EC" id="3.1.3.11"/>
    </reaction>
</comment>
<dbReference type="InterPro" id="IPR029052">
    <property type="entry name" value="Metallo-depent_PP-like"/>
</dbReference>
<dbReference type="OrthoDB" id="9779903at2"/>
<dbReference type="Pfam" id="PF06874">
    <property type="entry name" value="FBPase_2"/>
    <property type="match status" value="1"/>
</dbReference>
<dbReference type="HAMAP" id="MF_01854">
    <property type="entry name" value="FBPase_class3"/>
    <property type="match status" value="1"/>
</dbReference>
<name>A0A3P3QXI0_9FIRM</name>
<dbReference type="GO" id="GO:0006094">
    <property type="term" value="P:gluconeogenesis"/>
    <property type="evidence" value="ECO:0007669"/>
    <property type="project" value="UniProtKB-UniRule"/>
</dbReference>
<evidence type="ECO:0000256" key="1">
    <source>
        <dbReference type="ARBA" id="ARBA00022801"/>
    </source>
</evidence>
<dbReference type="RefSeq" id="WP_128673661.1">
    <property type="nucleotide sequence ID" value="NZ_RRCO01000002.1"/>
</dbReference>
<proteinExistence type="inferred from homology"/>
<dbReference type="EC" id="3.1.3.11" evidence="4"/>
<dbReference type="Proteomes" id="UP000272490">
    <property type="component" value="Unassembled WGS sequence"/>
</dbReference>
<comment type="caution">
    <text evidence="5">The sequence shown here is derived from an EMBL/GenBank/DDBJ whole genome shotgun (WGS) entry which is preliminary data.</text>
</comment>
<reference evidence="5 6" key="1">
    <citation type="submission" date="2018-11" db="EMBL/GenBank/DDBJ databases">
        <title>Genome sequencing of Lachnoanaerobaculum sp. KCOM 2030 (= ChDC B114).</title>
        <authorList>
            <person name="Kook J.-K."/>
            <person name="Park S.-N."/>
            <person name="Lim Y.K."/>
        </authorList>
    </citation>
    <scope>NUCLEOTIDE SEQUENCE [LARGE SCALE GENOMIC DNA]</scope>
    <source>
        <strain evidence="5 6">KCOM 2030</strain>
    </source>
</reference>
<evidence type="ECO:0000256" key="3">
    <source>
        <dbReference type="ARBA" id="ARBA00023277"/>
    </source>
</evidence>
<evidence type="ECO:0000313" key="6">
    <source>
        <dbReference type="Proteomes" id="UP000272490"/>
    </source>
</evidence>
<organism evidence="5 6">
    <name type="scientific">Lachnoanaerobaculum gingivalis</name>
    <dbReference type="NCBI Taxonomy" id="2490855"/>
    <lineage>
        <taxon>Bacteria</taxon>
        <taxon>Bacillati</taxon>
        <taxon>Bacillota</taxon>
        <taxon>Clostridia</taxon>
        <taxon>Lachnospirales</taxon>
        <taxon>Lachnospiraceae</taxon>
        <taxon>Lachnoanaerobaculum</taxon>
    </lineage>
</organism>
<evidence type="ECO:0000256" key="2">
    <source>
        <dbReference type="ARBA" id="ARBA00023211"/>
    </source>
</evidence>
<comment type="similarity">
    <text evidence="4">Belongs to the FBPase class 3 family.</text>
</comment>
<keyword evidence="3 4" id="KW-0119">Carbohydrate metabolism</keyword>
<dbReference type="UniPathway" id="UPA00138"/>
<sequence>MNRDKENVKYLKLLKQNYSSSQAVIREIINLSAITNLPKGTEFFLSDIHGEYEAFLHIMNNCSGVIKEKVDIILGETLSEFDRQELCTLIYYPREKMTMLAEIDRIDNDWYSMTLNYLIMLAKLLSSKYTRSKVRKALPEDYAYIIDELLHAQKNEDTNKVSYHRHILQTIIDLDDADEFIIALSTLIKRLAVDHLHIVGDIFDRGGNADKIIDLLMNYHSLDIEWGNHDILWMGAACGNDACICNVIRNNLKYGNVEILENAYGISLRHLMLFGMSKYGIEDAIQAALAAIKVILFKLEGQLIKRHPEYGMDDRLLLEHIDLDEGFVTVNGVKAKLKTNIFPTLNKENPYELTAEENEIMLKLHRSFVSGQRLNNHIKFLYDKGGMYNVYNRNLIYHGCVPVDENGIFDMLCINGKCYHGKALFDICDEKARAAYTDNPSQDDVDFMWFLWGGEKSPLCGRKVKTFERDYIEDKSFWKEKSNPYYSKYYDESFCIQILHEFGLYDTHSHIINGHTPVHALDGEHPVRANERLFVIDGGFCRSMNKTTGIAGYTLIFNSHGLRLKAHTPFTSVEDVLINNTDIKSESEIVEKDVYRMFVKDTDIGKKLLEDIADLKMLLDNYRKL</sequence>
<gene>
    <name evidence="4" type="primary">fbp</name>
    <name evidence="5" type="ORF">EHV10_04700</name>
</gene>
<dbReference type="EMBL" id="RRCO01000002">
    <property type="protein sequence ID" value="RRJ25845.1"/>
    <property type="molecule type" value="Genomic_DNA"/>
</dbReference>
<keyword evidence="2 4" id="KW-0464">Manganese</keyword>
<evidence type="ECO:0000256" key="4">
    <source>
        <dbReference type="HAMAP-Rule" id="MF_01854"/>
    </source>
</evidence>
<evidence type="ECO:0000313" key="5">
    <source>
        <dbReference type="EMBL" id="RRJ25845.1"/>
    </source>
</evidence>